<dbReference type="SUPFAM" id="SSF117892">
    <property type="entry name" value="Band 7/SPFH domain"/>
    <property type="match status" value="1"/>
</dbReference>
<dbReference type="Pfam" id="PF02036">
    <property type="entry name" value="SCP2"/>
    <property type="match status" value="1"/>
</dbReference>
<evidence type="ECO:0000313" key="5">
    <source>
        <dbReference type="Proteomes" id="UP000887568"/>
    </source>
</evidence>
<sequence>MTSTSPWSSSVKYSRLPKSEWDSASQDSAAIDFSSPFNFESAFTYSKVMPPYVEEERKYTPSLLTRICTSVVVFLGYALVFLTFPISGFLAIKMVQQFERIVVFRLGRLQQPKGPGLVIVLPFIDKWRRVDMRTRAFNVPPQQFITADGAAISIGATVYFRTKDVSLSIASVQDLNHSTRMLAQTILLNTLTPRSLKSIENDMNVMNQLIREEMNTTTNNWGVEVSKVELSQVTVVQEAVDGVSLDKLGTIFSQLISGQHSPMPNLAHMSTPPSALMTALLPPSQPRPSPPRGATQTPMVTPQELLSSVKPFLNEALVADVGAVYKFVVTGSNGGTFFLDLKNGSGDAGSGEPPDTPDVTLTTTTFDLHAMFTGQLRPYAAYMASKLTVEGDRGVAMKLDTVMQQLREARC</sequence>
<dbReference type="OrthoDB" id="3592703at2759"/>
<comment type="similarity">
    <text evidence="1">Belongs to the band 7/mec-2 family.</text>
</comment>
<dbReference type="SUPFAM" id="SSF55718">
    <property type="entry name" value="SCP-like"/>
    <property type="match status" value="1"/>
</dbReference>
<evidence type="ECO:0000256" key="2">
    <source>
        <dbReference type="SAM" id="Phobius"/>
    </source>
</evidence>
<dbReference type="Gene3D" id="3.30.479.30">
    <property type="entry name" value="Band 7 domain"/>
    <property type="match status" value="1"/>
</dbReference>
<dbReference type="Pfam" id="PF01145">
    <property type="entry name" value="Band_7"/>
    <property type="match status" value="1"/>
</dbReference>
<evidence type="ECO:0000313" key="4">
    <source>
        <dbReference type="EnsemblMetazoa" id="XP_038060189.1"/>
    </source>
</evidence>
<evidence type="ECO:0000259" key="3">
    <source>
        <dbReference type="SMART" id="SM00244"/>
    </source>
</evidence>
<dbReference type="InterPro" id="IPR043202">
    <property type="entry name" value="Band-7_stomatin-like"/>
</dbReference>
<dbReference type="Gene3D" id="3.30.1050.10">
    <property type="entry name" value="SCP2 sterol-binding domain"/>
    <property type="match status" value="1"/>
</dbReference>
<dbReference type="GO" id="GO:0009898">
    <property type="term" value="C:cytoplasmic side of plasma membrane"/>
    <property type="evidence" value="ECO:0007669"/>
    <property type="project" value="UniProtKB-ARBA"/>
</dbReference>
<dbReference type="PRINTS" id="PR00721">
    <property type="entry name" value="STOMATIN"/>
</dbReference>
<feature type="domain" description="Band 7" evidence="3">
    <location>
        <begin position="90"/>
        <end position="244"/>
    </location>
</feature>
<dbReference type="EnsemblMetazoa" id="XM_038204261.1">
    <property type="protein sequence ID" value="XP_038060189.1"/>
    <property type="gene ID" value="LOC119731193"/>
</dbReference>
<organism evidence="4 5">
    <name type="scientific">Patiria miniata</name>
    <name type="common">Bat star</name>
    <name type="synonym">Asterina miniata</name>
    <dbReference type="NCBI Taxonomy" id="46514"/>
    <lineage>
        <taxon>Eukaryota</taxon>
        <taxon>Metazoa</taxon>
        <taxon>Echinodermata</taxon>
        <taxon>Eleutherozoa</taxon>
        <taxon>Asterozoa</taxon>
        <taxon>Asteroidea</taxon>
        <taxon>Valvatacea</taxon>
        <taxon>Valvatida</taxon>
        <taxon>Asterinidae</taxon>
        <taxon>Patiria</taxon>
    </lineage>
</organism>
<dbReference type="InterPro" id="IPR036527">
    <property type="entry name" value="SCP2_sterol-bd_dom_sf"/>
</dbReference>
<keyword evidence="2" id="KW-1133">Transmembrane helix</keyword>
<dbReference type="RefSeq" id="XP_038060189.1">
    <property type="nucleotide sequence ID" value="XM_038204261.1"/>
</dbReference>
<protein>
    <recommendedName>
        <fullName evidence="3">Band 7 domain-containing protein</fullName>
    </recommendedName>
</protein>
<dbReference type="FunFam" id="3.30.479.30:FF:000004">
    <property type="entry name" value="Putative membrane protease family, stomatin"/>
    <property type="match status" value="1"/>
</dbReference>
<evidence type="ECO:0000256" key="1">
    <source>
        <dbReference type="ARBA" id="ARBA00008164"/>
    </source>
</evidence>
<dbReference type="InterPro" id="IPR036013">
    <property type="entry name" value="Band_7/SPFH_dom_sf"/>
</dbReference>
<dbReference type="AlphaFoldDB" id="A0A914A9V3"/>
<dbReference type="InterPro" id="IPR001107">
    <property type="entry name" value="Band_7"/>
</dbReference>
<dbReference type="Proteomes" id="UP000887568">
    <property type="component" value="Unplaced"/>
</dbReference>
<dbReference type="PANTHER" id="PTHR10264:SF130">
    <property type="entry name" value="STOMATIN-LIKE PROTEIN 1"/>
    <property type="match status" value="1"/>
</dbReference>
<proteinExistence type="inferred from homology"/>
<keyword evidence="5" id="KW-1185">Reference proteome</keyword>
<dbReference type="PANTHER" id="PTHR10264">
    <property type="entry name" value="BAND 7 PROTEIN-RELATED"/>
    <property type="match status" value="1"/>
</dbReference>
<accession>A0A914A9V3</accession>
<feature type="transmembrane region" description="Helical" evidence="2">
    <location>
        <begin position="67"/>
        <end position="92"/>
    </location>
</feature>
<keyword evidence="2" id="KW-0812">Transmembrane</keyword>
<dbReference type="SMART" id="SM00244">
    <property type="entry name" value="PHB"/>
    <property type="match status" value="1"/>
</dbReference>
<reference evidence="4" key="1">
    <citation type="submission" date="2022-11" db="UniProtKB">
        <authorList>
            <consortium name="EnsemblMetazoa"/>
        </authorList>
    </citation>
    <scope>IDENTIFICATION</scope>
</reference>
<dbReference type="OMA" id="AMHFLSH"/>
<dbReference type="CTD" id="9399"/>
<name>A0A914A9V3_PATMI</name>
<dbReference type="GeneID" id="119731193"/>
<dbReference type="InterPro" id="IPR001972">
    <property type="entry name" value="Stomatin_HflK_fam"/>
</dbReference>
<keyword evidence="2" id="KW-0472">Membrane</keyword>
<dbReference type="InterPro" id="IPR003033">
    <property type="entry name" value="SCP2_sterol-bd_dom"/>
</dbReference>